<proteinExistence type="predicted"/>
<accession>A0ABS6RY28</accession>
<feature type="transmembrane region" description="Helical" evidence="1">
    <location>
        <begin position="6"/>
        <end position="24"/>
    </location>
</feature>
<feature type="transmembrane region" description="Helical" evidence="1">
    <location>
        <begin position="76"/>
        <end position="93"/>
    </location>
</feature>
<gene>
    <name evidence="2" type="ORF">HWQ67_07795</name>
</gene>
<evidence type="ECO:0000313" key="2">
    <source>
        <dbReference type="EMBL" id="MBV6341486.1"/>
    </source>
</evidence>
<dbReference type="Proteomes" id="UP001196980">
    <property type="component" value="Unassembled WGS sequence"/>
</dbReference>
<sequence length="174" mass="19963">MSELGFQIALTAFLSLIVSSIDLFRDYKEETLNKAWIWVLFYLALNIGASVFVFVVSLNADVTISMSKNRISLSEINEWVKSVFCGMFLLFILKSRLFMIKIGKSNDVINPEYRFQQIVNIIKLKIAERGLSGNLEKMQRLLVSLSVDELINGANLIIRVDELWQYSDKKSNLQ</sequence>
<protein>
    <submittedName>
        <fullName evidence="2">Uncharacterized protein</fullName>
    </submittedName>
</protein>
<reference evidence="2 3" key="1">
    <citation type="journal article" date="2020" name="J Geophys Res Biogeosci">
        <title>Magnetotaxis as an Adaptation to Enable Bacterial Shuttling of Microbial Sulfur and Sulfur Cycling Across Aquatic Oxic#Anoxic Interfaces.</title>
        <authorList>
            <person name="Li J."/>
            <person name="Liu P."/>
            <person name="Wang J."/>
            <person name="Roberts A.P."/>
            <person name="Pan Y."/>
        </authorList>
    </citation>
    <scope>NUCLEOTIDE SEQUENCE [LARGE SCALE GENOMIC DNA]</scope>
    <source>
        <strain evidence="2 3">MYR-1_YQ</strain>
    </source>
</reference>
<evidence type="ECO:0000256" key="1">
    <source>
        <dbReference type="SAM" id="Phobius"/>
    </source>
</evidence>
<evidence type="ECO:0000313" key="3">
    <source>
        <dbReference type="Proteomes" id="UP001196980"/>
    </source>
</evidence>
<comment type="caution">
    <text evidence="2">The sequence shown here is derived from an EMBL/GenBank/DDBJ whole genome shotgun (WGS) entry which is preliminary data.</text>
</comment>
<organism evidence="2 3">
    <name type="scientific">Candidatus Magnetobacterium casense</name>
    <dbReference type="NCBI Taxonomy" id="1455061"/>
    <lineage>
        <taxon>Bacteria</taxon>
        <taxon>Pseudomonadati</taxon>
        <taxon>Nitrospirota</taxon>
        <taxon>Thermodesulfovibrionia</taxon>
        <taxon>Thermodesulfovibrionales</taxon>
        <taxon>Candidatus Magnetobacteriaceae</taxon>
        <taxon>Candidatus Magnetobacterium</taxon>
    </lineage>
</organism>
<keyword evidence="1" id="KW-1133">Transmembrane helix</keyword>
<keyword evidence="3" id="KW-1185">Reference proteome</keyword>
<dbReference type="EMBL" id="JABXWD010000112">
    <property type="protein sequence ID" value="MBV6341486.1"/>
    <property type="molecule type" value="Genomic_DNA"/>
</dbReference>
<feature type="transmembrane region" description="Helical" evidence="1">
    <location>
        <begin position="36"/>
        <end position="56"/>
    </location>
</feature>
<dbReference type="RefSeq" id="WP_218252121.1">
    <property type="nucleotide sequence ID" value="NZ_JABXWD010000112.1"/>
</dbReference>
<keyword evidence="1" id="KW-0812">Transmembrane</keyword>
<name>A0ABS6RY28_9BACT</name>
<keyword evidence="1" id="KW-0472">Membrane</keyword>